<dbReference type="InterPro" id="IPR049195">
    <property type="entry name" value="Tre1-like_N"/>
</dbReference>
<dbReference type="Pfam" id="PF21724">
    <property type="entry name" value="DUF6861"/>
    <property type="match status" value="1"/>
</dbReference>
<feature type="domain" description="NAD(+)--protein-arginine ADP-ribosyltransferase Tre1-like N-terminal" evidence="2">
    <location>
        <begin position="50"/>
        <end position="241"/>
    </location>
</feature>
<accession>A0A0Q0C069</accession>
<evidence type="ECO:0000313" key="3">
    <source>
        <dbReference type="EMBL" id="RMO59995.1"/>
    </source>
</evidence>
<evidence type="ECO:0000259" key="2">
    <source>
        <dbReference type="Pfam" id="PF21724"/>
    </source>
</evidence>
<evidence type="ECO:0000256" key="1">
    <source>
        <dbReference type="SAM" id="MobiDB-lite"/>
    </source>
</evidence>
<dbReference type="RefSeq" id="WP_003396206.1">
    <property type="nucleotide sequence ID" value="NZ_JBPDUT010000002.1"/>
</dbReference>
<reference evidence="3 4" key="1">
    <citation type="submission" date="2018-08" db="EMBL/GenBank/DDBJ databases">
        <title>Recombination of ecologically and evolutionarily significant loci maintains genetic cohesion in the Pseudomonas syringae species complex.</title>
        <authorList>
            <person name="Dillon M."/>
            <person name="Thakur S."/>
            <person name="Almeida R.N.D."/>
            <person name="Weir B.S."/>
            <person name="Guttman D.S."/>
        </authorList>
    </citation>
    <scope>NUCLEOTIDE SEQUENCE [LARGE SCALE GENOMIC DNA]</scope>
    <source>
        <strain evidence="3 4">ICMP 4388</strain>
    </source>
</reference>
<dbReference type="AlphaFoldDB" id="A0A0Q0C069"/>
<protein>
    <recommendedName>
        <fullName evidence="2">NAD(+)--protein-arginine ADP-ribosyltransferase Tre1-like N-terminal domain-containing protein</fullName>
    </recommendedName>
</protein>
<gene>
    <name evidence="3" type="ORF">ALQ37_01394</name>
</gene>
<name>A0A0Q0C069_PSEAP</name>
<evidence type="ECO:0000313" key="4">
    <source>
        <dbReference type="Proteomes" id="UP000274541"/>
    </source>
</evidence>
<feature type="region of interest" description="Disordered" evidence="1">
    <location>
        <begin position="246"/>
        <end position="267"/>
    </location>
</feature>
<comment type="caution">
    <text evidence="3">The sequence shown here is derived from an EMBL/GenBank/DDBJ whole genome shotgun (WGS) entry which is preliminary data.</text>
</comment>
<proteinExistence type="predicted"/>
<dbReference type="Proteomes" id="UP000274541">
    <property type="component" value="Unassembled WGS sequence"/>
</dbReference>
<sequence>MLFFHMLPSWSELRQRLNHDMGYQPGGHFRNHRNEPAPSRSLIIRRFDCVRRAFVLAEWEAGRILVQRFSDLDIASIIKDLINVVAQTAMIVVGSAFTGGLIGAGVGSAFFGVGAYPGGALGTALGLQTSTFILGVLGLKSIAEYVVDGFPHIVGYYLSGIKTAWQGPREQGLNPFMSDDPYAQNSATQDIAKGHVEVVLLLLGAMVEYLTRGRGDARLLAQEMRASPRGERLGQWMLKHEDALKKRPDLQRPGSSKSTLDAQDAFTPVPYSNREVEKNLENAKGIIKASETIGQPVEAVINGRKRLLRVDIEPNGKLQIQSGGGKDSIVDFRPDLSKPLAPQIDKAFKRLPQSVRDELIRNAEKGLKRLQETGNM</sequence>
<dbReference type="EMBL" id="RBPX01000314">
    <property type="protein sequence ID" value="RMO59995.1"/>
    <property type="molecule type" value="Genomic_DNA"/>
</dbReference>
<organism evidence="3 4">
    <name type="scientific">Pseudomonas syringae pv. aptata</name>
    <dbReference type="NCBI Taxonomy" id="83167"/>
    <lineage>
        <taxon>Bacteria</taxon>
        <taxon>Pseudomonadati</taxon>
        <taxon>Pseudomonadota</taxon>
        <taxon>Gammaproteobacteria</taxon>
        <taxon>Pseudomonadales</taxon>
        <taxon>Pseudomonadaceae</taxon>
        <taxon>Pseudomonas</taxon>
        <taxon>Pseudomonas syringae</taxon>
    </lineage>
</organism>